<evidence type="ECO:0000256" key="1">
    <source>
        <dbReference type="SAM" id="Phobius"/>
    </source>
</evidence>
<dbReference type="Proteomes" id="UP000237082">
    <property type="component" value="Unassembled WGS sequence"/>
</dbReference>
<evidence type="ECO:0000313" key="2">
    <source>
        <dbReference type="EMBL" id="POZ61833.1"/>
    </source>
</evidence>
<dbReference type="AlphaFoldDB" id="A0A2S5DFE8"/>
<name>A0A2S5DFE8_9NEIS</name>
<evidence type="ECO:0000313" key="3">
    <source>
        <dbReference type="Proteomes" id="UP000237082"/>
    </source>
</evidence>
<reference evidence="3" key="1">
    <citation type="submission" date="2018-02" db="EMBL/GenBank/DDBJ databases">
        <authorList>
            <person name="O'Hara-Hanley K."/>
            <person name="Soby S."/>
        </authorList>
    </citation>
    <scope>NUCLEOTIDE SEQUENCE [LARGE SCALE GENOMIC DNA]</scope>
    <source>
        <strain evidence="3">MWU14-2602</strain>
    </source>
</reference>
<keyword evidence="3" id="KW-1185">Reference proteome</keyword>
<proteinExistence type="predicted"/>
<keyword evidence="1" id="KW-0472">Membrane</keyword>
<feature type="transmembrane region" description="Helical" evidence="1">
    <location>
        <begin position="30"/>
        <end position="47"/>
    </location>
</feature>
<comment type="caution">
    <text evidence="2">The sequence shown here is derived from an EMBL/GenBank/DDBJ whole genome shotgun (WGS) entry which is preliminary data.</text>
</comment>
<sequence>MMMLIVLLAWLYVVLMFAVGQDSVGGGLAVAFLLGVLPTWFVAWTARNRLRRSREARKTGREA</sequence>
<protein>
    <submittedName>
        <fullName evidence="2">Uncharacterized protein</fullName>
    </submittedName>
</protein>
<accession>A0A2S5DFE8</accession>
<gene>
    <name evidence="2" type="ORF">C2I19_11665</name>
</gene>
<organism evidence="2 3">
    <name type="scientific">Chromobacterium alticapitis</name>
    <dbReference type="NCBI Taxonomy" id="2073169"/>
    <lineage>
        <taxon>Bacteria</taxon>
        <taxon>Pseudomonadati</taxon>
        <taxon>Pseudomonadota</taxon>
        <taxon>Betaproteobacteria</taxon>
        <taxon>Neisseriales</taxon>
        <taxon>Chromobacteriaceae</taxon>
        <taxon>Chromobacterium</taxon>
    </lineage>
</organism>
<keyword evidence="1" id="KW-1133">Transmembrane helix</keyword>
<keyword evidence="1" id="KW-0812">Transmembrane</keyword>
<dbReference type="EMBL" id="PQWB01000045">
    <property type="protein sequence ID" value="POZ61833.1"/>
    <property type="molecule type" value="Genomic_DNA"/>
</dbReference>